<reference evidence="7 8" key="1">
    <citation type="submission" date="2019-01" db="EMBL/GenBank/DDBJ databases">
        <title>Filimonas sp. strain TTM-71.</title>
        <authorList>
            <person name="Chen W.-M."/>
        </authorList>
    </citation>
    <scope>NUCLEOTIDE SEQUENCE [LARGE SCALE GENOMIC DNA]</scope>
    <source>
        <strain evidence="7 8">TTM-71</strain>
    </source>
</reference>
<evidence type="ECO:0000256" key="3">
    <source>
        <dbReference type="ARBA" id="ARBA00022989"/>
    </source>
</evidence>
<comment type="caution">
    <text evidence="7">The sequence shown here is derived from an EMBL/GenBank/DDBJ whole genome shotgun (WGS) entry which is preliminary data.</text>
</comment>
<gene>
    <name evidence="7" type="ORF">ESB13_17945</name>
</gene>
<sequence length="150" mass="17092">MKNYRISDGCAMLLILLFIYTGFSKLFDYDMTREQMAKSPFIFGWSGIVAWLVPVTEIIISIALYVKQLRVYAFHASVLLMSMFTSYVYAMLHFSYYLPCSCGGVLSALDWNTHLWFNIAFLVIAVVGSVVEIKAGSYQQHRLTNVKMGI</sequence>
<keyword evidence="8" id="KW-1185">Reference proteome</keyword>
<dbReference type="EMBL" id="SDHZ01000003">
    <property type="protein sequence ID" value="RXK81679.1"/>
    <property type="molecule type" value="Genomic_DNA"/>
</dbReference>
<feature type="transmembrane region" description="Helical" evidence="5">
    <location>
        <begin position="115"/>
        <end position="133"/>
    </location>
</feature>
<dbReference type="Pfam" id="PF07291">
    <property type="entry name" value="MauE"/>
    <property type="match status" value="1"/>
</dbReference>
<organism evidence="7 8">
    <name type="scientific">Filimonas effusa</name>
    <dbReference type="NCBI Taxonomy" id="2508721"/>
    <lineage>
        <taxon>Bacteria</taxon>
        <taxon>Pseudomonadati</taxon>
        <taxon>Bacteroidota</taxon>
        <taxon>Chitinophagia</taxon>
        <taxon>Chitinophagales</taxon>
        <taxon>Chitinophagaceae</taxon>
        <taxon>Filimonas</taxon>
    </lineage>
</organism>
<keyword evidence="2 5" id="KW-0812">Transmembrane</keyword>
<dbReference type="OrthoDB" id="680026at2"/>
<dbReference type="InterPro" id="IPR009908">
    <property type="entry name" value="Methylamine_util_MauE"/>
</dbReference>
<comment type="subcellular location">
    <subcellularLocation>
        <location evidence="1">Membrane</location>
        <topology evidence="1">Multi-pass membrane protein</topology>
    </subcellularLocation>
</comment>
<protein>
    <recommendedName>
        <fullName evidence="6">Methylamine utilisation protein MauE domain-containing protein</fullName>
    </recommendedName>
</protein>
<name>A0A4Q1D307_9BACT</name>
<feature type="transmembrane region" description="Helical" evidence="5">
    <location>
        <begin position="73"/>
        <end position="95"/>
    </location>
</feature>
<dbReference type="AlphaFoldDB" id="A0A4Q1D307"/>
<dbReference type="GO" id="GO:0016020">
    <property type="term" value="C:membrane"/>
    <property type="evidence" value="ECO:0007669"/>
    <property type="project" value="UniProtKB-SubCell"/>
</dbReference>
<proteinExistence type="predicted"/>
<keyword evidence="3 5" id="KW-1133">Transmembrane helix</keyword>
<accession>A0A4Q1D307</accession>
<keyword evidence="4 5" id="KW-0472">Membrane</keyword>
<evidence type="ECO:0000313" key="7">
    <source>
        <dbReference type="EMBL" id="RXK81679.1"/>
    </source>
</evidence>
<dbReference type="GO" id="GO:0030416">
    <property type="term" value="P:methylamine metabolic process"/>
    <property type="evidence" value="ECO:0007669"/>
    <property type="project" value="InterPro"/>
</dbReference>
<feature type="domain" description="Methylamine utilisation protein MauE" evidence="6">
    <location>
        <begin position="8"/>
        <end position="128"/>
    </location>
</feature>
<evidence type="ECO:0000256" key="4">
    <source>
        <dbReference type="ARBA" id="ARBA00023136"/>
    </source>
</evidence>
<evidence type="ECO:0000256" key="1">
    <source>
        <dbReference type="ARBA" id="ARBA00004141"/>
    </source>
</evidence>
<evidence type="ECO:0000256" key="2">
    <source>
        <dbReference type="ARBA" id="ARBA00022692"/>
    </source>
</evidence>
<evidence type="ECO:0000313" key="8">
    <source>
        <dbReference type="Proteomes" id="UP000290545"/>
    </source>
</evidence>
<evidence type="ECO:0000256" key="5">
    <source>
        <dbReference type="SAM" id="Phobius"/>
    </source>
</evidence>
<evidence type="ECO:0000259" key="6">
    <source>
        <dbReference type="Pfam" id="PF07291"/>
    </source>
</evidence>
<dbReference type="Proteomes" id="UP000290545">
    <property type="component" value="Unassembled WGS sequence"/>
</dbReference>
<feature type="transmembrane region" description="Helical" evidence="5">
    <location>
        <begin position="48"/>
        <end position="66"/>
    </location>
</feature>
<dbReference type="RefSeq" id="WP_129005076.1">
    <property type="nucleotide sequence ID" value="NZ_SDHZ01000003.1"/>
</dbReference>